<proteinExistence type="inferred from homology"/>
<gene>
    <name evidence="7" type="primary">purF</name>
    <name evidence="14" type="ORF">HNR09_001136</name>
</gene>
<dbReference type="InterPro" id="IPR029057">
    <property type="entry name" value="PRTase-like"/>
</dbReference>
<dbReference type="InterPro" id="IPR000836">
    <property type="entry name" value="PRTase_dom"/>
</dbReference>
<organism evidence="14 15">
    <name type="scientific">Nesterenkonia xinjiangensis</name>
    <dbReference type="NCBI Taxonomy" id="225327"/>
    <lineage>
        <taxon>Bacteria</taxon>
        <taxon>Bacillati</taxon>
        <taxon>Actinomycetota</taxon>
        <taxon>Actinomycetes</taxon>
        <taxon>Micrococcales</taxon>
        <taxon>Micrococcaceae</taxon>
        <taxon>Nesterenkonia</taxon>
    </lineage>
</organism>
<comment type="caution">
    <text evidence="14">The sequence shown here is derived from an EMBL/GenBank/DDBJ whole genome shotgun (WGS) entry which is preliminary data.</text>
</comment>
<evidence type="ECO:0000256" key="5">
    <source>
        <dbReference type="ARBA" id="ARBA00022755"/>
    </source>
</evidence>
<dbReference type="HAMAP" id="MF_01931">
    <property type="entry name" value="PurF"/>
    <property type="match status" value="1"/>
</dbReference>
<comment type="pathway">
    <text evidence="1 7 8">Purine metabolism; IMP biosynthesis via de novo pathway; N(1)-(5-phospho-D-ribosyl)glycinamide from 5-phospho-alpha-D-ribose 1-diphosphate: step 1/2.</text>
</comment>
<sequence length="522" mass="56104">MARADGRLNFNLLDDDAAPQDECGVFGVWAPGEEVAKLAYYGLYALQHRGQESAGIAASDGSSIRIYKDIGLVSQVFDESTLTALNGHIALGHCRYSTTGGGQWSNGQPTLGETPHGTVALGHNGNLTNSAELYDRLVERNGGVTPSFGELAQGNTTDTALVTALLKDEEGDSLEEQAMALLPTLKGAFCLVFMTENTLYAARDPQGVRPLVLGRLERGWVVASEQSALATVGASVIREIEPGEFIAIDADGVRSQRFAAEKPARCVFEYVYLARPDANINGRSVYESRVEMGRQLAREDTHDAEIVIPVPESGTPAAVGYAEASGLPFAQGFIKNAYVGRTFIQPSQTLRQLGIRLKLNVQEHVVRDKRVVVVDDSIVRGNTQRAIVRMLKEAGAKEVHVKISSPPIKWPCFYGIDFATRAELIANGASMDEIRQAVGADSLSYISEAGMIAATEQPRSTLCTACFSGEYPIELPPSNRRGKLLLEQPELPGMDPSAASACEPGPDAEFDIDDQSLAEATS</sequence>
<dbReference type="InterPro" id="IPR029055">
    <property type="entry name" value="Ntn_hydrolases_N"/>
</dbReference>
<evidence type="ECO:0000256" key="3">
    <source>
        <dbReference type="ARBA" id="ARBA00022676"/>
    </source>
</evidence>
<dbReference type="GO" id="GO:0004044">
    <property type="term" value="F:amidophosphoribosyltransferase activity"/>
    <property type="evidence" value="ECO:0007669"/>
    <property type="project" value="UniProtKB-UniRule"/>
</dbReference>
<dbReference type="CDD" id="cd06223">
    <property type="entry name" value="PRTases_typeI"/>
    <property type="match status" value="1"/>
</dbReference>
<keyword evidence="7 11" id="KW-0408">Iron</keyword>
<feature type="binding site" evidence="7 10">
    <location>
        <position position="375"/>
    </location>
    <ligand>
        <name>Mg(2+)</name>
        <dbReference type="ChEBI" id="CHEBI:18420"/>
    </ligand>
</feature>
<evidence type="ECO:0000256" key="6">
    <source>
        <dbReference type="ARBA" id="ARBA00022962"/>
    </source>
</evidence>
<name>A0A7Z0GKQ3_9MICC</name>
<feature type="region of interest" description="Disordered" evidence="12">
    <location>
        <begin position="486"/>
        <end position="522"/>
    </location>
</feature>
<keyword evidence="7 11" id="KW-0411">Iron-sulfur</keyword>
<dbReference type="SUPFAM" id="SSF53271">
    <property type="entry name" value="PRTase-like"/>
    <property type="match status" value="1"/>
</dbReference>
<dbReference type="Pfam" id="PF13522">
    <property type="entry name" value="GATase_6"/>
    <property type="match status" value="1"/>
</dbReference>
<dbReference type="Pfam" id="PF00156">
    <property type="entry name" value="Pribosyltran"/>
    <property type="match status" value="1"/>
</dbReference>
<keyword evidence="5 7" id="KW-0658">Purine biosynthesis</keyword>
<dbReference type="GO" id="GO:0051539">
    <property type="term" value="F:4 iron, 4 sulfur cluster binding"/>
    <property type="evidence" value="ECO:0007669"/>
    <property type="project" value="UniProtKB-KW"/>
</dbReference>
<keyword evidence="7 10" id="KW-0460">Magnesium</keyword>
<feature type="binding site" evidence="7 10">
    <location>
        <position position="313"/>
    </location>
    <ligand>
        <name>Mg(2+)</name>
        <dbReference type="ChEBI" id="CHEBI:18420"/>
    </ligand>
</feature>
<feature type="active site" description="Nucleophile" evidence="7 9">
    <location>
        <position position="23"/>
    </location>
</feature>
<dbReference type="Gene3D" id="3.40.50.2020">
    <property type="match status" value="1"/>
</dbReference>
<evidence type="ECO:0000256" key="9">
    <source>
        <dbReference type="PIRSR" id="PIRSR000485-1"/>
    </source>
</evidence>
<dbReference type="Proteomes" id="UP000535437">
    <property type="component" value="Unassembled WGS sequence"/>
</dbReference>
<dbReference type="GO" id="GO:0000287">
    <property type="term" value="F:magnesium ion binding"/>
    <property type="evidence" value="ECO:0007669"/>
    <property type="project" value="UniProtKB-UniRule"/>
</dbReference>
<dbReference type="AlphaFoldDB" id="A0A7Z0GKQ3"/>
<feature type="binding site" evidence="7 10">
    <location>
        <position position="376"/>
    </location>
    <ligand>
        <name>Mg(2+)</name>
        <dbReference type="ChEBI" id="CHEBI:18420"/>
    </ligand>
</feature>
<comment type="cofactor">
    <cofactor evidence="7 11">
        <name>[4Fe-4S] cluster</name>
        <dbReference type="ChEBI" id="CHEBI:49883"/>
    </cofactor>
    <text evidence="7 11">Binds 1 [4Fe-4S] cluster per subunit.</text>
</comment>
<keyword evidence="6 7" id="KW-0315">Glutamine amidotransferase</keyword>
<evidence type="ECO:0000256" key="2">
    <source>
        <dbReference type="ARBA" id="ARBA00010138"/>
    </source>
</evidence>
<comment type="catalytic activity">
    <reaction evidence="7 8">
        <text>5-phospho-beta-D-ribosylamine + L-glutamate + diphosphate = 5-phospho-alpha-D-ribose 1-diphosphate + L-glutamine + H2O</text>
        <dbReference type="Rhea" id="RHEA:14905"/>
        <dbReference type="ChEBI" id="CHEBI:15377"/>
        <dbReference type="ChEBI" id="CHEBI:29985"/>
        <dbReference type="ChEBI" id="CHEBI:33019"/>
        <dbReference type="ChEBI" id="CHEBI:58017"/>
        <dbReference type="ChEBI" id="CHEBI:58359"/>
        <dbReference type="ChEBI" id="CHEBI:58681"/>
        <dbReference type="EC" id="2.4.2.14"/>
    </reaction>
</comment>
<dbReference type="PIRSF" id="PIRSF000485">
    <property type="entry name" value="Amd_phspho_trans"/>
    <property type="match status" value="1"/>
</dbReference>
<evidence type="ECO:0000256" key="10">
    <source>
        <dbReference type="PIRSR" id="PIRSR000485-2"/>
    </source>
</evidence>
<dbReference type="PANTHER" id="PTHR11907">
    <property type="entry name" value="AMIDOPHOSPHORIBOSYLTRANSFERASE"/>
    <property type="match status" value="1"/>
</dbReference>
<dbReference type="NCBIfam" id="TIGR01134">
    <property type="entry name" value="purF"/>
    <property type="match status" value="1"/>
</dbReference>
<evidence type="ECO:0000256" key="1">
    <source>
        <dbReference type="ARBA" id="ARBA00005209"/>
    </source>
</evidence>
<dbReference type="PROSITE" id="PS51278">
    <property type="entry name" value="GATASE_TYPE_2"/>
    <property type="match status" value="1"/>
</dbReference>
<dbReference type="InterPro" id="IPR005854">
    <property type="entry name" value="PurF"/>
</dbReference>
<reference evidence="14 15" key="1">
    <citation type="submission" date="2020-07" db="EMBL/GenBank/DDBJ databases">
        <title>Sequencing the genomes of 1000 actinobacteria strains.</title>
        <authorList>
            <person name="Klenk H.-P."/>
        </authorList>
    </citation>
    <scope>NUCLEOTIDE SEQUENCE [LARGE SCALE GENOMIC DNA]</scope>
    <source>
        <strain evidence="14 15">DSM 15475</strain>
    </source>
</reference>
<dbReference type="UniPathway" id="UPA00074">
    <property type="reaction ID" value="UER00124"/>
</dbReference>
<evidence type="ECO:0000256" key="8">
    <source>
        <dbReference type="PIRNR" id="PIRNR000485"/>
    </source>
</evidence>
<evidence type="ECO:0000259" key="13">
    <source>
        <dbReference type="PROSITE" id="PS51278"/>
    </source>
</evidence>
<keyword evidence="7 10" id="KW-0479">Metal-binding</keyword>
<dbReference type="EMBL" id="JACCFY010000001">
    <property type="protein sequence ID" value="NYJ77725.1"/>
    <property type="molecule type" value="Genomic_DNA"/>
</dbReference>
<comment type="similarity">
    <text evidence="2 7 8">In the C-terminal section; belongs to the purine/pyrimidine phosphoribosyltransferase family.</text>
</comment>
<feature type="binding site" evidence="7 11">
    <location>
        <position position="266"/>
    </location>
    <ligand>
        <name>[4Fe-4S] cluster</name>
        <dbReference type="ChEBI" id="CHEBI:49883"/>
    </ligand>
</feature>
<evidence type="ECO:0000313" key="15">
    <source>
        <dbReference type="Proteomes" id="UP000535437"/>
    </source>
</evidence>
<feature type="binding site" evidence="7 11">
    <location>
        <position position="412"/>
    </location>
    <ligand>
        <name>[4Fe-4S] cluster</name>
        <dbReference type="ChEBI" id="CHEBI:49883"/>
    </ligand>
</feature>
<keyword evidence="15" id="KW-1185">Reference proteome</keyword>
<feature type="binding site" evidence="7 11">
    <location>
        <position position="463"/>
    </location>
    <ligand>
        <name>[4Fe-4S] cluster</name>
        <dbReference type="ChEBI" id="CHEBI:49883"/>
    </ligand>
</feature>
<feature type="binding site" evidence="7 11">
    <location>
        <position position="466"/>
    </location>
    <ligand>
        <name>[4Fe-4S] cluster</name>
        <dbReference type="ChEBI" id="CHEBI:49883"/>
    </ligand>
</feature>
<keyword evidence="3 7" id="KW-0328">Glycosyltransferase</keyword>
<evidence type="ECO:0000313" key="14">
    <source>
        <dbReference type="EMBL" id="NYJ77725.1"/>
    </source>
</evidence>
<protein>
    <recommendedName>
        <fullName evidence="7">Amidophosphoribosyltransferase</fullName>
        <shortName evidence="7">ATase</shortName>
        <ecNumber evidence="7">2.4.2.14</ecNumber>
    </recommendedName>
    <alternativeName>
        <fullName evidence="7">Glutamine phosphoribosylpyrophosphate amidotransferase</fullName>
        <shortName evidence="7">GPATase</shortName>
    </alternativeName>
</protein>
<comment type="cofactor">
    <cofactor evidence="7 10">
        <name>Mg(2+)</name>
        <dbReference type="ChEBI" id="CHEBI:18420"/>
    </cofactor>
    <text evidence="7 10">Binds 1 Mg(2+) ion per subunit.</text>
</comment>
<keyword evidence="7" id="KW-0004">4Fe-4S</keyword>
<dbReference type="InterPro" id="IPR017932">
    <property type="entry name" value="GATase_2_dom"/>
</dbReference>
<comment type="function">
    <text evidence="7">Catalyzes the formation of phosphoribosylamine from phosphoribosylpyrophosphate (PRPP) and glutamine.</text>
</comment>
<evidence type="ECO:0000256" key="7">
    <source>
        <dbReference type="HAMAP-Rule" id="MF_01931"/>
    </source>
</evidence>
<evidence type="ECO:0000256" key="11">
    <source>
        <dbReference type="PIRSR" id="PIRSR000485-3"/>
    </source>
</evidence>
<dbReference type="SUPFAM" id="SSF56235">
    <property type="entry name" value="N-terminal nucleophile aminohydrolases (Ntn hydrolases)"/>
    <property type="match status" value="1"/>
</dbReference>
<feature type="domain" description="Glutamine amidotransferase type-2" evidence="13">
    <location>
        <begin position="23"/>
        <end position="251"/>
    </location>
</feature>
<dbReference type="InterPro" id="IPR035584">
    <property type="entry name" value="PurF_N"/>
</dbReference>
<evidence type="ECO:0000256" key="12">
    <source>
        <dbReference type="SAM" id="MobiDB-lite"/>
    </source>
</evidence>
<dbReference type="GO" id="GO:0006189">
    <property type="term" value="P:'de novo' IMP biosynthetic process"/>
    <property type="evidence" value="ECO:0007669"/>
    <property type="project" value="UniProtKB-UniRule"/>
</dbReference>
<keyword evidence="4 7" id="KW-0808">Transferase</keyword>
<accession>A0A7Z0GKQ3</accession>
<dbReference type="EC" id="2.4.2.14" evidence="7"/>
<dbReference type="RefSeq" id="WP_179541171.1">
    <property type="nucleotide sequence ID" value="NZ_BAAALL010000002.1"/>
</dbReference>
<dbReference type="CDD" id="cd00715">
    <property type="entry name" value="GPATase_N"/>
    <property type="match status" value="1"/>
</dbReference>
<dbReference type="Gene3D" id="3.60.20.10">
    <property type="entry name" value="Glutamine Phosphoribosylpyrophosphate, subunit 1, domain 1"/>
    <property type="match status" value="1"/>
</dbReference>
<dbReference type="GO" id="GO:0009113">
    <property type="term" value="P:purine nucleobase biosynthetic process"/>
    <property type="evidence" value="ECO:0007669"/>
    <property type="project" value="UniProtKB-UniRule"/>
</dbReference>
<feature type="compositionally biased region" description="Acidic residues" evidence="12">
    <location>
        <begin position="506"/>
        <end position="516"/>
    </location>
</feature>
<evidence type="ECO:0000256" key="4">
    <source>
        <dbReference type="ARBA" id="ARBA00022679"/>
    </source>
</evidence>